<dbReference type="Proteomes" id="UP000249254">
    <property type="component" value="Unassembled WGS sequence"/>
</dbReference>
<dbReference type="PANTHER" id="PTHR33164">
    <property type="entry name" value="TRANSCRIPTIONAL REGULATOR, MARR FAMILY"/>
    <property type="match status" value="1"/>
</dbReference>
<feature type="domain" description="HTH marR-type" evidence="4">
    <location>
        <begin position="1"/>
        <end position="135"/>
    </location>
</feature>
<dbReference type="SMART" id="SM00347">
    <property type="entry name" value="HTH_MARR"/>
    <property type="match status" value="1"/>
</dbReference>
<dbReference type="GO" id="GO:0003700">
    <property type="term" value="F:DNA-binding transcription factor activity"/>
    <property type="evidence" value="ECO:0007669"/>
    <property type="project" value="InterPro"/>
</dbReference>
<protein>
    <submittedName>
        <fullName evidence="5">MarR family transcriptional regulator</fullName>
    </submittedName>
</protein>
<keyword evidence="2" id="KW-0238">DNA-binding</keyword>
<name>A0A328AAJ8_9CAUL</name>
<dbReference type="InterPro" id="IPR036388">
    <property type="entry name" value="WH-like_DNA-bd_sf"/>
</dbReference>
<proteinExistence type="predicted"/>
<dbReference type="AlphaFoldDB" id="A0A328AAJ8"/>
<keyword evidence="6" id="KW-1185">Reference proteome</keyword>
<gene>
    <name evidence="5" type="ORF">DJ017_19480</name>
</gene>
<reference evidence="6" key="1">
    <citation type="submission" date="2018-05" db="EMBL/GenBank/DDBJ databases">
        <authorList>
            <person name="Li X."/>
        </authorList>
    </citation>
    <scope>NUCLEOTIDE SEQUENCE [LARGE SCALE GENOMIC DNA]</scope>
    <source>
        <strain evidence="6">LX32</strain>
    </source>
</reference>
<keyword evidence="3" id="KW-0804">Transcription</keyword>
<evidence type="ECO:0000313" key="6">
    <source>
        <dbReference type="Proteomes" id="UP000249254"/>
    </source>
</evidence>
<dbReference type="InterPro" id="IPR000835">
    <property type="entry name" value="HTH_MarR-typ"/>
</dbReference>
<evidence type="ECO:0000256" key="2">
    <source>
        <dbReference type="ARBA" id="ARBA00023125"/>
    </source>
</evidence>
<accession>A0A328AAJ8</accession>
<dbReference type="InterPro" id="IPR036390">
    <property type="entry name" value="WH_DNA-bd_sf"/>
</dbReference>
<organism evidence="5 6">
    <name type="scientific">Phenylobacterium soli</name>
    <dbReference type="NCBI Taxonomy" id="2170551"/>
    <lineage>
        <taxon>Bacteria</taxon>
        <taxon>Pseudomonadati</taxon>
        <taxon>Pseudomonadota</taxon>
        <taxon>Alphaproteobacteria</taxon>
        <taxon>Caulobacterales</taxon>
        <taxon>Caulobacteraceae</taxon>
        <taxon>Phenylobacterium</taxon>
    </lineage>
</organism>
<dbReference type="GO" id="GO:0006950">
    <property type="term" value="P:response to stress"/>
    <property type="evidence" value="ECO:0007669"/>
    <property type="project" value="TreeGrafter"/>
</dbReference>
<comment type="caution">
    <text evidence="5">The sequence shown here is derived from an EMBL/GenBank/DDBJ whole genome shotgun (WGS) entry which is preliminary data.</text>
</comment>
<dbReference type="Pfam" id="PF12802">
    <property type="entry name" value="MarR_2"/>
    <property type="match status" value="1"/>
</dbReference>
<dbReference type="SUPFAM" id="SSF46785">
    <property type="entry name" value="Winged helix' DNA-binding domain"/>
    <property type="match status" value="1"/>
</dbReference>
<evidence type="ECO:0000259" key="4">
    <source>
        <dbReference type="PROSITE" id="PS50995"/>
    </source>
</evidence>
<evidence type="ECO:0000256" key="1">
    <source>
        <dbReference type="ARBA" id="ARBA00023015"/>
    </source>
</evidence>
<dbReference type="Gene3D" id="1.10.10.10">
    <property type="entry name" value="Winged helix-like DNA-binding domain superfamily/Winged helix DNA-binding domain"/>
    <property type="match status" value="1"/>
</dbReference>
<evidence type="ECO:0000313" key="5">
    <source>
        <dbReference type="EMBL" id="RAK51216.1"/>
    </source>
</evidence>
<dbReference type="GO" id="GO:0003677">
    <property type="term" value="F:DNA binding"/>
    <property type="evidence" value="ECO:0007669"/>
    <property type="project" value="UniProtKB-KW"/>
</dbReference>
<dbReference type="OrthoDB" id="9807800at2"/>
<evidence type="ECO:0000256" key="3">
    <source>
        <dbReference type="ARBA" id="ARBA00023163"/>
    </source>
</evidence>
<dbReference type="InterPro" id="IPR023187">
    <property type="entry name" value="Tscrpt_reg_MarR-type_CS"/>
</dbReference>
<dbReference type="PROSITE" id="PS50995">
    <property type="entry name" value="HTH_MARR_2"/>
    <property type="match status" value="1"/>
</dbReference>
<dbReference type="EMBL" id="QFYQ01000003">
    <property type="protein sequence ID" value="RAK51216.1"/>
    <property type="molecule type" value="Genomic_DNA"/>
</dbReference>
<sequence length="146" mass="15602">MSLSDYQALGAFRLALRKFAAFSDASAHAEGLTAQQHQALLAVRAHSGVEAMTIGELAECLLIKNHSAVELVGRLVTAGLLTRSPSEADRRRILLSLTPEAASRLEAISRRNLRELSSSAPIFGELLKTVRRIGREKGEAGGGNPS</sequence>
<dbReference type="PANTHER" id="PTHR33164:SF43">
    <property type="entry name" value="HTH-TYPE TRANSCRIPTIONAL REPRESSOR YETL"/>
    <property type="match status" value="1"/>
</dbReference>
<dbReference type="InterPro" id="IPR039422">
    <property type="entry name" value="MarR/SlyA-like"/>
</dbReference>
<keyword evidence="1" id="KW-0805">Transcription regulation</keyword>
<dbReference type="PROSITE" id="PS01117">
    <property type="entry name" value="HTH_MARR_1"/>
    <property type="match status" value="1"/>
</dbReference>